<dbReference type="AlphaFoldDB" id="A0A7K1UTD4"/>
<dbReference type="Proteomes" id="UP000466794">
    <property type="component" value="Unassembled WGS sequence"/>
</dbReference>
<keyword evidence="2" id="KW-1133">Transmembrane helix</keyword>
<evidence type="ECO:0000313" key="4">
    <source>
        <dbReference type="Proteomes" id="UP000466794"/>
    </source>
</evidence>
<name>A0A7K1UTD4_9NOCA</name>
<evidence type="ECO:0000256" key="1">
    <source>
        <dbReference type="SAM" id="MobiDB-lite"/>
    </source>
</evidence>
<comment type="caution">
    <text evidence="3">The sequence shown here is derived from an EMBL/GenBank/DDBJ whole genome shotgun (WGS) entry which is preliminary data.</text>
</comment>
<feature type="compositionally biased region" description="Basic and acidic residues" evidence="1">
    <location>
        <begin position="1"/>
        <end position="11"/>
    </location>
</feature>
<protein>
    <submittedName>
        <fullName evidence="3">Uncharacterized protein</fullName>
    </submittedName>
</protein>
<evidence type="ECO:0000313" key="3">
    <source>
        <dbReference type="EMBL" id="MVU77541.1"/>
    </source>
</evidence>
<accession>A0A7K1UTD4</accession>
<feature type="transmembrane region" description="Helical" evidence="2">
    <location>
        <begin position="244"/>
        <end position="263"/>
    </location>
</feature>
<gene>
    <name evidence="3" type="ORF">GPX89_09830</name>
</gene>
<reference evidence="3 4" key="1">
    <citation type="submission" date="2019-12" db="EMBL/GenBank/DDBJ databases">
        <title>Nocardia sp. nov. ET3-3 isolated from soil.</title>
        <authorList>
            <person name="Kanchanasin P."/>
            <person name="Tanasupawat S."/>
            <person name="Yuki M."/>
            <person name="Kudo T."/>
        </authorList>
    </citation>
    <scope>NUCLEOTIDE SEQUENCE [LARGE SCALE GENOMIC DNA]</scope>
    <source>
        <strain evidence="3 4">ET3-3</strain>
    </source>
</reference>
<keyword evidence="2" id="KW-0812">Transmembrane</keyword>
<keyword evidence="2" id="KW-0472">Membrane</keyword>
<evidence type="ECO:0000256" key="2">
    <source>
        <dbReference type="SAM" id="Phobius"/>
    </source>
</evidence>
<keyword evidence="4" id="KW-1185">Reference proteome</keyword>
<dbReference type="RefSeq" id="WP_157387232.1">
    <property type="nucleotide sequence ID" value="NZ_WRPP01000002.1"/>
</dbReference>
<feature type="region of interest" description="Disordered" evidence="1">
    <location>
        <begin position="1"/>
        <end position="24"/>
    </location>
</feature>
<sequence length="631" mass="71478">MADAEDRHDEPPAQGSAVTDPAAEPRTWRVRVSLPTDFPADQVAPYAAHRFGARFGTVDSAGWHREVFEQRTRINGNSEQRLQLVLRVTRRPGGGSYVRLSMSAIPNREKRDEVLPALQGELNRLGRFLDEAARLRRHTRQAIVIVHGIGEQLPGQTLRSFMAGVFGTPSTEGPYLKPDYISSLFELRMMRVGRDLASGRPTTDVYELYWAHLVRDTTLGQVYGWLSRLMLAPDAQIPVALRKYFWFVRVLLVAVAATVGWFVHSRTGQAATTAVTVGALALVPMLAWGVLRAIGRRFLLGFIGDAARYLEPRPGNVERRQAIREAGVRLLNGLHDSGEYSRIIVFGHSLGSVIAYDILNLTWIRRRRRHDAETIMTSRALIRAENLLNAENEPSIEEIRACQFAAWEEYRRNSFRWLVSDFITAGSPLTSARLLLNLDKRTPFDTLVADRSFPTCPPQTETVRTPVPGRTRRRFTHTYAYPDPASTGRTRSVQIPHHAAMFGLVRWTNLYFPLRGVLGGDPVGGPLREIFGLWIRDVEVPQPRAGWAGFTHSLYWHHRGNDAHIRCLRDALALPFHATLDELTAELHFEHYSERENLSPVRASEDLGSEQPAYVRRSHRLWGRRRHDSRA</sequence>
<feature type="transmembrane region" description="Helical" evidence="2">
    <location>
        <begin position="270"/>
        <end position="291"/>
    </location>
</feature>
<organism evidence="3 4">
    <name type="scientific">Nocardia terrae</name>
    <dbReference type="NCBI Taxonomy" id="2675851"/>
    <lineage>
        <taxon>Bacteria</taxon>
        <taxon>Bacillati</taxon>
        <taxon>Actinomycetota</taxon>
        <taxon>Actinomycetes</taxon>
        <taxon>Mycobacteriales</taxon>
        <taxon>Nocardiaceae</taxon>
        <taxon>Nocardia</taxon>
    </lineage>
</organism>
<proteinExistence type="predicted"/>
<dbReference type="EMBL" id="WRPP01000002">
    <property type="protein sequence ID" value="MVU77541.1"/>
    <property type="molecule type" value="Genomic_DNA"/>
</dbReference>